<keyword evidence="4" id="KW-1185">Reference proteome</keyword>
<dbReference type="InterPro" id="IPR007410">
    <property type="entry name" value="LpqE-like"/>
</dbReference>
<dbReference type="AlphaFoldDB" id="A0A1W6ZHR7"/>
<evidence type="ECO:0000313" key="4">
    <source>
        <dbReference type="Proteomes" id="UP000194161"/>
    </source>
</evidence>
<dbReference type="KEGG" id="bgm:CAL15_22535"/>
<dbReference type="InterPro" id="IPR058248">
    <property type="entry name" value="Lxx211020-like"/>
</dbReference>
<dbReference type="SUPFAM" id="SSF110087">
    <property type="entry name" value="DR1885-like metal-binding protein"/>
    <property type="match status" value="1"/>
</dbReference>
<feature type="signal peptide" evidence="2">
    <location>
        <begin position="1"/>
        <end position="21"/>
    </location>
</feature>
<evidence type="ECO:0000256" key="2">
    <source>
        <dbReference type="SAM" id="SignalP"/>
    </source>
</evidence>
<organism evidence="3 4">
    <name type="scientific">Bordetella genomosp. 13</name>
    <dbReference type="NCBI Taxonomy" id="463040"/>
    <lineage>
        <taxon>Bacteria</taxon>
        <taxon>Pseudomonadati</taxon>
        <taxon>Pseudomonadota</taxon>
        <taxon>Betaproteobacteria</taxon>
        <taxon>Burkholderiales</taxon>
        <taxon>Alcaligenaceae</taxon>
        <taxon>Bordetella</taxon>
    </lineage>
</organism>
<reference evidence="3 4" key="1">
    <citation type="submission" date="2017-05" db="EMBL/GenBank/DDBJ databases">
        <title>Complete and WGS of Bordetella genogroups.</title>
        <authorList>
            <person name="Spilker T."/>
            <person name="LiPuma J."/>
        </authorList>
    </citation>
    <scope>NUCLEOTIDE SEQUENCE [LARGE SCALE GENOMIC DNA]</scope>
    <source>
        <strain evidence="3 4">AU7206</strain>
    </source>
</reference>
<dbReference type="Proteomes" id="UP000194161">
    <property type="component" value="Chromosome"/>
</dbReference>
<name>A0A1W6ZHR7_9BORD</name>
<gene>
    <name evidence="3" type="ORF">CAL15_22535</name>
</gene>
<evidence type="ECO:0000313" key="3">
    <source>
        <dbReference type="EMBL" id="ARP96896.1"/>
    </source>
</evidence>
<dbReference type="STRING" id="463040.CAL15_22535"/>
<dbReference type="InterPro" id="IPR036182">
    <property type="entry name" value="PCuAC_sf"/>
</dbReference>
<proteinExistence type="predicted"/>
<accession>A0A1W6ZHR7</accession>
<dbReference type="PANTHER" id="PTHR36302:SF1">
    <property type="entry name" value="COPPER CHAPERONE PCU(A)C"/>
    <property type="match status" value="1"/>
</dbReference>
<dbReference type="PANTHER" id="PTHR36302">
    <property type="entry name" value="BLR7088 PROTEIN"/>
    <property type="match status" value="1"/>
</dbReference>
<feature type="region of interest" description="Disordered" evidence="1">
    <location>
        <begin position="148"/>
        <end position="167"/>
    </location>
</feature>
<evidence type="ECO:0008006" key="5">
    <source>
        <dbReference type="Google" id="ProtNLM"/>
    </source>
</evidence>
<dbReference type="Pfam" id="PF04314">
    <property type="entry name" value="PCuAC"/>
    <property type="match status" value="1"/>
</dbReference>
<sequence length="167" mass="17411">MTIRNLALAAALSLCTAAAWADSYKAGAIEVDDLWVRASAPGQPNGAGYLEIENDGRAVDRLVSVRSDVAERVELHTIDNENGVARMRAVEGGVEVPAGGEVKFAPGGYHVMFMKLKAPFAEGSQVPATLVFEKAGEVAVKFDVKPLTHNPAGAGHGGHGGHGGMKH</sequence>
<keyword evidence="2" id="KW-0732">Signal</keyword>
<dbReference type="RefSeq" id="WP_086080544.1">
    <property type="nucleotide sequence ID" value="NZ_CP021111.1"/>
</dbReference>
<feature type="compositionally biased region" description="Gly residues" evidence="1">
    <location>
        <begin position="154"/>
        <end position="167"/>
    </location>
</feature>
<evidence type="ECO:0000256" key="1">
    <source>
        <dbReference type="SAM" id="MobiDB-lite"/>
    </source>
</evidence>
<dbReference type="OrthoDB" id="9796962at2"/>
<protein>
    <recommendedName>
        <fullName evidence="5">Copper chaperone PCu(A)C</fullName>
    </recommendedName>
</protein>
<feature type="chain" id="PRO_5012461801" description="Copper chaperone PCu(A)C" evidence="2">
    <location>
        <begin position="22"/>
        <end position="167"/>
    </location>
</feature>
<dbReference type="EMBL" id="CP021111">
    <property type="protein sequence ID" value="ARP96896.1"/>
    <property type="molecule type" value="Genomic_DNA"/>
</dbReference>
<dbReference type="Gene3D" id="2.60.40.1890">
    <property type="entry name" value="PCu(A)C copper chaperone"/>
    <property type="match status" value="1"/>
</dbReference>